<proteinExistence type="predicted"/>
<comment type="subcellular location">
    <subcellularLocation>
        <location evidence="1">Membrane</location>
        <topology evidence="1">Multi-pass membrane protein</topology>
    </subcellularLocation>
</comment>
<name>A0A0H5R3T5_9EUKA</name>
<dbReference type="GO" id="GO:0016020">
    <property type="term" value="C:membrane"/>
    <property type="evidence" value="ECO:0007669"/>
    <property type="project" value="UniProtKB-SubCell"/>
</dbReference>
<reference evidence="6" key="1">
    <citation type="submission" date="2015-04" db="EMBL/GenBank/DDBJ databases">
        <title>The genome sequence of the plant pathogenic Rhizarian Plasmodiophora brassicae reveals insights in its biotrophic life cycle and the origin of chitin synthesis.</title>
        <authorList>
            <person name="Schwelm A."/>
            <person name="Fogelqvist J."/>
            <person name="Knaust A."/>
            <person name="Julke S."/>
            <person name="Lilja T."/>
            <person name="Dhandapani V."/>
            <person name="Bonilla-Rosso G."/>
            <person name="Karlsson M."/>
            <person name="Shevchenko A."/>
            <person name="Choi S.R."/>
            <person name="Kim H.G."/>
            <person name="Park J.Y."/>
            <person name="Lim Y.P."/>
            <person name="Ludwig-Muller J."/>
            <person name="Dixelius C."/>
        </authorList>
    </citation>
    <scope>NUCLEOTIDE SEQUENCE</scope>
    <source>
        <tissue evidence="6">Potato root galls</tissue>
    </source>
</reference>
<dbReference type="PANTHER" id="PTHR11785:SF512">
    <property type="entry name" value="SOBREMESA, ISOFORM B"/>
    <property type="match status" value="1"/>
</dbReference>
<keyword evidence="4 5" id="KW-0472">Membrane</keyword>
<evidence type="ECO:0000313" key="6">
    <source>
        <dbReference type="EMBL" id="CRZ08860.1"/>
    </source>
</evidence>
<feature type="transmembrane region" description="Helical" evidence="5">
    <location>
        <begin position="156"/>
        <end position="176"/>
    </location>
</feature>
<feature type="transmembrane region" description="Helical" evidence="5">
    <location>
        <begin position="38"/>
        <end position="58"/>
    </location>
</feature>
<feature type="transmembrane region" description="Helical" evidence="5">
    <location>
        <begin position="448"/>
        <end position="467"/>
    </location>
</feature>
<dbReference type="Gene3D" id="1.20.1740.10">
    <property type="entry name" value="Amino acid/polyamine transporter I"/>
    <property type="match status" value="1"/>
</dbReference>
<evidence type="ECO:0000256" key="5">
    <source>
        <dbReference type="SAM" id="Phobius"/>
    </source>
</evidence>
<feature type="transmembrane region" description="Helical" evidence="5">
    <location>
        <begin position="117"/>
        <end position="144"/>
    </location>
</feature>
<evidence type="ECO:0000256" key="2">
    <source>
        <dbReference type="ARBA" id="ARBA00022692"/>
    </source>
</evidence>
<feature type="transmembrane region" description="Helical" evidence="5">
    <location>
        <begin position="70"/>
        <end position="97"/>
    </location>
</feature>
<feature type="transmembrane region" description="Helical" evidence="5">
    <location>
        <begin position="384"/>
        <end position="404"/>
    </location>
</feature>
<dbReference type="PANTHER" id="PTHR11785">
    <property type="entry name" value="AMINO ACID TRANSPORTER"/>
    <property type="match status" value="1"/>
</dbReference>
<accession>A0A0H5R3T5</accession>
<feature type="transmembrane region" description="Helical" evidence="5">
    <location>
        <begin position="182"/>
        <end position="205"/>
    </location>
</feature>
<feature type="transmembrane region" description="Helical" evidence="5">
    <location>
        <begin position="359"/>
        <end position="378"/>
    </location>
</feature>
<keyword evidence="3 5" id="KW-1133">Transmembrane helix</keyword>
<dbReference type="GO" id="GO:0015179">
    <property type="term" value="F:L-amino acid transmembrane transporter activity"/>
    <property type="evidence" value="ECO:0007669"/>
    <property type="project" value="TreeGrafter"/>
</dbReference>
<evidence type="ECO:0008006" key="7">
    <source>
        <dbReference type="Google" id="ProtNLM"/>
    </source>
</evidence>
<keyword evidence="2 5" id="KW-0812">Transmembrane</keyword>
<dbReference type="InterPro" id="IPR002293">
    <property type="entry name" value="AA/rel_permease1"/>
</dbReference>
<feature type="transmembrane region" description="Helical" evidence="5">
    <location>
        <begin position="309"/>
        <end position="329"/>
    </location>
</feature>
<dbReference type="Pfam" id="PF13520">
    <property type="entry name" value="AA_permease_2"/>
    <property type="match status" value="1"/>
</dbReference>
<dbReference type="PIRSF" id="PIRSF006060">
    <property type="entry name" value="AA_transporter"/>
    <property type="match status" value="1"/>
</dbReference>
<evidence type="ECO:0000256" key="1">
    <source>
        <dbReference type="ARBA" id="ARBA00004141"/>
    </source>
</evidence>
<feature type="transmembrane region" description="Helical" evidence="5">
    <location>
        <begin position="425"/>
        <end position="442"/>
    </location>
</feature>
<organism evidence="6">
    <name type="scientific">Spongospora subterranea</name>
    <dbReference type="NCBI Taxonomy" id="70186"/>
    <lineage>
        <taxon>Eukaryota</taxon>
        <taxon>Sar</taxon>
        <taxon>Rhizaria</taxon>
        <taxon>Endomyxa</taxon>
        <taxon>Phytomyxea</taxon>
        <taxon>Plasmodiophorida</taxon>
        <taxon>Plasmodiophoridae</taxon>
        <taxon>Spongospora</taxon>
    </lineage>
</organism>
<evidence type="ECO:0000256" key="4">
    <source>
        <dbReference type="ARBA" id="ARBA00023136"/>
    </source>
</evidence>
<sequence>MPPTANEHEAGSESEVFSVALPTADKSNASKGELKKTITFTDGLACVLGSLIGAGMFVSPGMMFERLGAFGSVIAWVAGGALALSGALCYSELATLLVSAGSESTYLAKAFGNVWAFAYALMLFVVVGSGGVAAVASASAIYFVEGIGYDAGTNERLVQCVAIGLVLFCACMNLLGTSNAVLVQRILLVVKVLTIMMVLGCAGIYRAALQTIPRSDVFTVDFFGGFQLQKLVDGMFKVVFAFNGFQYLAPLSEEMVNPDRDVPRVFLAGMTSVTALGLFVIISFVSVLPLDKMSAERLASNFFHQIGGVPLKCVASVMIAFCAAGSANFKLIGCSRIFFSAARDGIFPKQFAYVSERNVPTVSIIATSVWTICILMVVSKLNDVLKYFLIGQLLVFAAVGLALIRLRSTMPFAHRPYRVSLYPSTPVVFSGSCIFMVVYALFDPSTAKISWCSLLLTFMGFPVWYLVKHSSTIVSVTSKVSTNIASSMSNVLNRSGR</sequence>
<dbReference type="InterPro" id="IPR050598">
    <property type="entry name" value="AminoAcid_Transporter"/>
</dbReference>
<feature type="transmembrane region" description="Helical" evidence="5">
    <location>
        <begin position="265"/>
        <end position="289"/>
    </location>
</feature>
<dbReference type="AlphaFoldDB" id="A0A0H5R3T5"/>
<evidence type="ECO:0000256" key="3">
    <source>
        <dbReference type="ARBA" id="ARBA00022989"/>
    </source>
</evidence>
<dbReference type="EMBL" id="HACM01008418">
    <property type="protein sequence ID" value="CRZ08860.1"/>
    <property type="molecule type" value="Transcribed_RNA"/>
</dbReference>
<protein>
    <recommendedName>
        <fullName evidence="7">Amino acid permease/ SLC12A domain-containing protein</fullName>
    </recommendedName>
</protein>